<dbReference type="EMBL" id="JH688011">
    <property type="protein sequence ID" value="EJD34075.1"/>
    <property type="molecule type" value="Genomic_DNA"/>
</dbReference>
<sequence>MPNAAPSPSPPSTRRKKANASLRADKPSKKEKRTRRAQPASVPVNADAQEGGAGPSSNAESAVGASGFDELKDMQYADKSPAYAPVTFDNHAVGMNFRFAPGTSTFKNVEMRPCPIINVKGVSGQATITHFIILIMVFEDCDGRKIRIPTKLYVNEAEGERIILGNDFAMYYGGIVDVPSQRLTLTENVSDRIHIDVRVKRDVHGSVRATECLATRCVYLEPAALQGGKVLAAAAARAIDEVTRREHLVEIYNLEPFPLMVSRGQILGRALPLLDRSRAPLAASLVDDQDEITEDNLHEFDVALQELDINPELSDAQRTRLLDVLRTHRQAGKPLRTARVPSGILTLQRLGLMQEMRRQQLRHPFASRPEVARLLANNVIEPAGSPWAANVVVIKQRGKIRFCLDYRKLNAVSRSDQYRIRCKSLKSFSTC</sequence>
<evidence type="ECO:0000256" key="1">
    <source>
        <dbReference type="SAM" id="MobiDB-lite"/>
    </source>
</evidence>
<accession>J0LC69</accession>
<reference evidence="3" key="1">
    <citation type="journal article" date="2012" name="Science">
        <title>The Paleozoic origin of enzymatic lignin decomposition reconstructed from 31 fungal genomes.</title>
        <authorList>
            <person name="Floudas D."/>
            <person name="Binder M."/>
            <person name="Riley R."/>
            <person name="Barry K."/>
            <person name="Blanchette R.A."/>
            <person name="Henrissat B."/>
            <person name="Martinez A.T."/>
            <person name="Otillar R."/>
            <person name="Spatafora J.W."/>
            <person name="Yadav J.S."/>
            <person name="Aerts A."/>
            <person name="Benoit I."/>
            <person name="Boyd A."/>
            <person name="Carlson A."/>
            <person name="Copeland A."/>
            <person name="Coutinho P.M."/>
            <person name="de Vries R.P."/>
            <person name="Ferreira P."/>
            <person name="Findley K."/>
            <person name="Foster B."/>
            <person name="Gaskell J."/>
            <person name="Glotzer D."/>
            <person name="Gorecki P."/>
            <person name="Heitman J."/>
            <person name="Hesse C."/>
            <person name="Hori C."/>
            <person name="Igarashi K."/>
            <person name="Jurgens J.A."/>
            <person name="Kallen N."/>
            <person name="Kersten P."/>
            <person name="Kohler A."/>
            <person name="Kuees U."/>
            <person name="Kumar T.K.A."/>
            <person name="Kuo A."/>
            <person name="LaButti K."/>
            <person name="Larrondo L.F."/>
            <person name="Lindquist E."/>
            <person name="Ling A."/>
            <person name="Lombard V."/>
            <person name="Lucas S."/>
            <person name="Lundell T."/>
            <person name="Martin R."/>
            <person name="McLaughlin D.J."/>
            <person name="Morgenstern I."/>
            <person name="Morin E."/>
            <person name="Murat C."/>
            <person name="Nagy L.G."/>
            <person name="Nolan M."/>
            <person name="Ohm R.A."/>
            <person name="Patyshakuliyeva A."/>
            <person name="Rokas A."/>
            <person name="Ruiz-Duenas F.J."/>
            <person name="Sabat G."/>
            <person name="Salamov A."/>
            <person name="Samejima M."/>
            <person name="Schmutz J."/>
            <person name="Slot J.C."/>
            <person name="St John F."/>
            <person name="Stenlid J."/>
            <person name="Sun H."/>
            <person name="Sun S."/>
            <person name="Syed K."/>
            <person name="Tsang A."/>
            <person name="Wiebenga A."/>
            <person name="Young D."/>
            <person name="Pisabarro A."/>
            <person name="Eastwood D.C."/>
            <person name="Martin F."/>
            <person name="Cullen D."/>
            <person name="Grigoriev I.V."/>
            <person name="Hibbett D.S."/>
        </authorList>
    </citation>
    <scope>NUCLEOTIDE SEQUENCE [LARGE SCALE GENOMIC DNA]</scope>
    <source>
        <strain evidence="3">TFB10046</strain>
    </source>
</reference>
<dbReference type="InParanoid" id="J0LC69"/>
<organism evidence="2 3">
    <name type="scientific">Auricularia subglabra (strain TFB-10046 / SS5)</name>
    <name type="common">White-rot fungus</name>
    <name type="synonym">Auricularia delicata (strain TFB10046)</name>
    <dbReference type="NCBI Taxonomy" id="717982"/>
    <lineage>
        <taxon>Eukaryota</taxon>
        <taxon>Fungi</taxon>
        <taxon>Dikarya</taxon>
        <taxon>Basidiomycota</taxon>
        <taxon>Agaricomycotina</taxon>
        <taxon>Agaricomycetes</taxon>
        <taxon>Auriculariales</taxon>
        <taxon>Auriculariaceae</taxon>
        <taxon>Auricularia</taxon>
    </lineage>
</organism>
<dbReference type="Gene3D" id="3.10.10.10">
    <property type="entry name" value="HIV Type 1 Reverse Transcriptase, subunit A, domain 1"/>
    <property type="match status" value="1"/>
</dbReference>
<protein>
    <submittedName>
        <fullName evidence="2">Uncharacterized protein</fullName>
    </submittedName>
</protein>
<feature type="region of interest" description="Disordered" evidence="1">
    <location>
        <begin position="1"/>
        <end position="63"/>
    </location>
</feature>
<dbReference type="InterPro" id="IPR043502">
    <property type="entry name" value="DNA/RNA_pol_sf"/>
</dbReference>
<dbReference type="AlphaFoldDB" id="J0LC69"/>
<keyword evidence="3" id="KW-1185">Reference proteome</keyword>
<dbReference type="KEGG" id="adl:AURDEDRAFT_176872"/>
<dbReference type="SUPFAM" id="SSF56672">
    <property type="entry name" value="DNA/RNA polymerases"/>
    <property type="match status" value="1"/>
</dbReference>
<evidence type="ECO:0000313" key="3">
    <source>
        <dbReference type="Proteomes" id="UP000006514"/>
    </source>
</evidence>
<name>J0LC69_AURST</name>
<proteinExistence type="predicted"/>
<feature type="compositionally biased region" description="Pro residues" evidence="1">
    <location>
        <begin position="1"/>
        <end position="11"/>
    </location>
</feature>
<dbReference type="OrthoDB" id="3203151at2759"/>
<dbReference type="Proteomes" id="UP000006514">
    <property type="component" value="Unassembled WGS sequence"/>
</dbReference>
<gene>
    <name evidence="2" type="ORF">AURDEDRAFT_176872</name>
</gene>
<evidence type="ECO:0000313" key="2">
    <source>
        <dbReference type="EMBL" id="EJD34075.1"/>
    </source>
</evidence>